<reference evidence="2" key="1">
    <citation type="submission" date="2019-10" db="EMBL/GenBank/DDBJ databases">
        <authorList>
            <consortium name="DOE Joint Genome Institute"/>
            <person name="Kuo A."/>
            <person name="Miyauchi S."/>
            <person name="Kiss E."/>
            <person name="Drula E."/>
            <person name="Kohler A."/>
            <person name="Sanchez-Garcia M."/>
            <person name="Andreopoulos B."/>
            <person name="Barry K.W."/>
            <person name="Bonito G."/>
            <person name="Buee M."/>
            <person name="Carver A."/>
            <person name="Chen C."/>
            <person name="Cichocki N."/>
            <person name="Clum A."/>
            <person name="Culley D."/>
            <person name="Crous P.W."/>
            <person name="Fauchery L."/>
            <person name="Girlanda M."/>
            <person name="Hayes R."/>
            <person name="Keri Z."/>
            <person name="LaButti K."/>
            <person name="Lipzen A."/>
            <person name="Lombard V."/>
            <person name="Magnuson J."/>
            <person name="Maillard F."/>
            <person name="Morin E."/>
            <person name="Murat C."/>
            <person name="Nolan M."/>
            <person name="Ohm R."/>
            <person name="Pangilinan J."/>
            <person name="Pereira M."/>
            <person name="Perotto S."/>
            <person name="Peter M."/>
            <person name="Riley R."/>
            <person name="Sitrit Y."/>
            <person name="Stielow B."/>
            <person name="Szollosi G."/>
            <person name="Zifcakova L."/>
            <person name="Stursova M."/>
            <person name="Spatafora J.W."/>
            <person name="Tedersoo L."/>
            <person name="Vaario L.-M."/>
            <person name="Yamada A."/>
            <person name="Yan M."/>
            <person name="Wang P."/>
            <person name="Xu J."/>
            <person name="Bruns T."/>
            <person name="Baldrian P."/>
            <person name="Vilgalys R."/>
            <person name="Henrissat B."/>
            <person name="Grigoriev I.V."/>
            <person name="Hibbett D."/>
            <person name="Nagy L.G."/>
            <person name="Martin F.M."/>
        </authorList>
    </citation>
    <scope>NUCLEOTIDE SEQUENCE</scope>
    <source>
        <strain evidence="2">BED1</strain>
    </source>
</reference>
<protein>
    <submittedName>
        <fullName evidence="2">Uncharacterized protein</fullName>
    </submittedName>
</protein>
<feature type="non-terminal residue" evidence="2">
    <location>
        <position position="66"/>
    </location>
</feature>
<proteinExistence type="predicted"/>
<evidence type="ECO:0000313" key="3">
    <source>
        <dbReference type="Proteomes" id="UP001194468"/>
    </source>
</evidence>
<evidence type="ECO:0000313" key="2">
    <source>
        <dbReference type="EMBL" id="KAF8431603.1"/>
    </source>
</evidence>
<name>A0AAD4BJ60_BOLED</name>
<dbReference type="AlphaFoldDB" id="A0AAD4BJ60"/>
<comment type="caution">
    <text evidence="2">The sequence shown here is derived from an EMBL/GenBank/DDBJ whole genome shotgun (WGS) entry which is preliminary data.</text>
</comment>
<evidence type="ECO:0000256" key="1">
    <source>
        <dbReference type="SAM" id="MobiDB-lite"/>
    </source>
</evidence>
<organism evidence="2 3">
    <name type="scientific">Boletus edulis BED1</name>
    <dbReference type="NCBI Taxonomy" id="1328754"/>
    <lineage>
        <taxon>Eukaryota</taxon>
        <taxon>Fungi</taxon>
        <taxon>Dikarya</taxon>
        <taxon>Basidiomycota</taxon>
        <taxon>Agaricomycotina</taxon>
        <taxon>Agaricomycetes</taxon>
        <taxon>Agaricomycetidae</taxon>
        <taxon>Boletales</taxon>
        <taxon>Boletineae</taxon>
        <taxon>Boletaceae</taxon>
        <taxon>Boletoideae</taxon>
        <taxon>Boletus</taxon>
    </lineage>
</organism>
<feature type="region of interest" description="Disordered" evidence="1">
    <location>
        <begin position="1"/>
        <end position="21"/>
    </location>
</feature>
<sequence>MIHSSSEATSNSPTPISPFSTYSRLSEATSDVHIRGYLSPRAYFYPITEAPDLGAFTKVFRDLQQF</sequence>
<accession>A0AAD4BJ60</accession>
<dbReference type="EMBL" id="WHUW01000048">
    <property type="protein sequence ID" value="KAF8431603.1"/>
    <property type="molecule type" value="Genomic_DNA"/>
</dbReference>
<reference evidence="2" key="2">
    <citation type="journal article" date="2020" name="Nat. Commun.">
        <title>Large-scale genome sequencing of mycorrhizal fungi provides insights into the early evolution of symbiotic traits.</title>
        <authorList>
            <person name="Miyauchi S."/>
            <person name="Kiss E."/>
            <person name="Kuo A."/>
            <person name="Drula E."/>
            <person name="Kohler A."/>
            <person name="Sanchez-Garcia M."/>
            <person name="Morin E."/>
            <person name="Andreopoulos B."/>
            <person name="Barry K.W."/>
            <person name="Bonito G."/>
            <person name="Buee M."/>
            <person name="Carver A."/>
            <person name="Chen C."/>
            <person name="Cichocki N."/>
            <person name="Clum A."/>
            <person name="Culley D."/>
            <person name="Crous P.W."/>
            <person name="Fauchery L."/>
            <person name="Girlanda M."/>
            <person name="Hayes R.D."/>
            <person name="Keri Z."/>
            <person name="LaButti K."/>
            <person name="Lipzen A."/>
            <person name="Lombard V."/>
            <person name="Magnuson J."/>
            <person name="Maillard F."/>
            <person name="Murat C."/>
            <person name="Nolan M."/>
            <person name="Ohm R.A."/>
            <person name="Pangilinan J."/>
            <person name="Pereira M.F."/>
            <person name="Perotto S."/>
            <person name="Peter M."/>
            <person name="Pfister S."/>
            <person name="Riley R."/>
            <person name="Sitrit Y."/>
            <person name="Stielow J.B."/>
            <person name="Szollosi G."/>
            <person name="Zifcakova L."/>
            <person name="Stursova M."/>
            <person name="Spatafora J.W."/>
            <person name="Tedersoo L."/>
            <person name="Vaario L.M."/>
            <person name="Yamada A."/>
            <person name="Yan M."/>
            <person name="Wang P."/>
            <person name="Xu J."/>
            <person name="Bruns T."/>
            <person name="Baldrian P."/>
            <person name="Vilgalys R."/>
            <person name="Dunand C."/>
            <person name="Henrissat B."/>
            <person name="Grigoriev I.V."/>
            <person name="Hibbett D."/>
            <person name="Nagy L.G."/>
            <person name="Martin F.M."/>
        </authorList>
    </citation>
    <scope>NUCLEOTIDE SEQUENCE</scope>
    <source>
        <strain evidence="2">BED1</strain>
    </source>
</reference>
<dbReference type="Proteomes" id="UP001194468">
    <property type="component" value="Unassembled WGS sequence"/>
</dbReference>
<keyword evidence="3" id="KW-1185">Reference proteome</keyword>
<gene>
    <name evidence="2" type="ORF">L210DRAFT_3560079</name>
</gene>